<name>A0AAF0PA67_9EURY</name>
<dbReference type="RefSeq" id="WP_049964218.1">
    <property type="nucleotide sequence ID" value="NZ_CP101873.1"/>
</dbReference>
<dbReference type="GeneID" id="84216441"/>
<sequence length="121" mass="14024">MSDDAPDVVVDVPLERPFYDLLRLEVERDDTGYETVEDLLKNGAWRLLSDLHSEFETQAEAPVGVSDEAARRMLLRAEFKRQTREGDGDLAWWDVVNNFVQVDPVILDESDEEVRPDWMEE</sequence>
<reference evidence="1 3" key="1">
    <citation type="submission" date="2022-07" db="EMBL/GenBank/DDBJ databases">
        <title>Two temperate virus in Haloterrigena jeotgali A29.</title>
        <authorList>
            <person name="Deng X."/>
        </authorList>
    </citation>
    <scope>NUCLEOTIDE SEQUENCE [LARGE SCALE GENOMIC DNA]</scope>
    <source>
        <strain evidence="1 3">A29</strain>
    </source>
</reference>
<evidence type="ECO:0000313" key="3">
    <source>
        <dbReference type="Proteomes" id="UP001224926"/>
    </source>
</evidence>
<dbReference type="EMBL" id="CP101873">
    <property type="protein sequence ID" value="WMT07807.1"/>
    <property type="molecule type" value="Genomic_DNA"/>
</dbReference>
<dbReference type="AlphaFoldDB" id="A0AAF0PA67"/>
<keyword evidence="3" id="KW-1185">Reference proteome</keyword>
<dbReference type="GeneID" id="39864910"/>
<protein>
    <submittedName>
        <fullName evidence="1">Uncharacterized protein</fullName>
    </submittedName>
</protein>
<dbReference type="EMBL" id="CP101873">
    <property type="protein sequence ID" value="WMT08439.1"/>
    <property type="molecule type" value="Genomic_DNA"/>
</dbReference>
<evidence type="ECO:0000313" key="1">
    <source>
        <dbReference type="EMBL" id="WMT07807.1"/>
    </source>
</evidence>
<evidence type="ECO:0000313" key="2">
    <source>
        <dbReference type="EMBL" id="WMT08439.1"/>
    </source>
</evidence>
<proteinExistence type="predicted"/>
<gene>
    <name evidence="2" type="ORF">NP511_02120</name>
    <name evidence="1" type="ORF">NP511_20835</name>
</gene>
<organism evidence="1 3">
    <name type="scientific">Natrinema thermotolerans</name>
    <dbReference type="NCBI Taxonomy" id="121872"/>
    <lineage>
        <taxon>Archaea</taxon>
        <taxon>Methanobacteriati</taxon>
        <taxon>Methanobacteriota</taxon>
        <taxon>Stenosarchaea group</taxon>
        <taxon>Halobacteria</taxon>
        <taxon>Halobacteriales</taxon>
        <taxon>Natrialbaceae</taxon>
        <taxon>Natrinema</taxon>
    </lineage>
</organism>
<accession>A0AAF0PA67</accession>
<dbReference type="Proteomes" id="UP001224926">
    <property type="component" value="Chromosome"/>
</dbReference>